<dbReference type="PANTHER" id="PTHR44313:SF1">
    <property type="entry name" value="DNAJ HOMOLOG SUBFAMILY C MEMBER 17"/>
    <property type="match status" value="1"/>
</dbReference>
<dbReference type="Gene3D" id="1.10.287.110">
    <property type="entry name" value="DnaJ domain"/>
    <property type="match status" value="1"/>
</dbReference>
<keyword evidence="6" id="KW-0175">Coiled coil</keyword>
<dbReference type="EMBL" id="KV454209">
    <property type="protein sequence ID" value="ODQ61417.1"/>
    <property type="molecule type" value="Genomic_DNA"/>
</dbReference>
<dbReference type="PRINTS" id="PR00625">
    <property type="entry name" value="JDOMAIN"/>
</dbReference>
<evidence type="ECO:0000313" key="8">
    <source>
        <dbReference type="EMBL" id="ODQ61417.1"/>
    </source>
</evidence>
<dbReference type="InterPro" id="IPR052094">
    <property type="entry name" value="Pre-mRNA-splicing_ERAD"/>
</dbReference>
<evidence type="ECO:0000259" key="7">
    <source>
        <dbReference type="PROSITE" id="PS50076"/>
    </source>
</evidence>
<comment type="subcellular location">
    <subcellularLocation>
        <location evidence="2">Cytoplasm</location>
    </subcellularLocation>
    <subcellularLocation>
        <location evidence="1">Nucleus</location>
    </subcellularLocation>
</comment>
<evidence type="ECO:0000256" key="4">
    <source>
        <dbReference type="ARBA" id="ARBA00023186"/>
    </source>
</evidence>
<dbReference type="GO" id="GO:0000390">
    <property type="term" value="P:spliceosomal complex disassembly"/>
    <property type="evidence" value="ECO:0007669"/>
    <property type="project" value="TreeGrafter"/>
</dbReference>
<keyword evidence="4" id="KW-0143">Chaperone</keyword>
<evidence type="ECO:0000256" key="3">
    <source>
        <dbReference type="ARBA" id="ARBA00022490"/>
    </source>
</evidence>
<dbReference type="InterPro" id="IPR012677">
    <property type="entry name" value="Nucleotide-bd_a/b_plait_sf"/>
</dbReference>
<proteinExistence type="predicted"/>
<dbReference type="InterPro" id="IPR001623">
    <property type="entry name" value="DnaJ_domain"/>
</dbReference>
<sequence>MSSKDIDYLKSNNVDIYQLLEVPNDAQDVTIRKAYRKQALIYHPDKNPSPSAAEKFHSISLSLKVLTDKHLRSEYDNWLSSKKLESLRTEKLDASRRKMKDDLERAENDASSQGFTWNKRAATESANRFGAELERLRQEGAQKRREFEKQYLSKFDSDEVSKRTKSSVANDSTQLDFTVKVRWKIKEGISDLFNADILSGIMSVFGEIESANILPRGSESRYDTGLVKFKSKSCAIEAVNHDFSRKSSKWEGTSYRKLSGLLREAKWNKKQPKNIPNDGILNKDEMSFEEYMNLTLLKLKEAKDPKHLRRKFEV</sequence>
<organism evidence="8 9">
    <name type="scientific">Wickerhamomyces anomalus (strain ATCC 58044 / CBS 1984 / NCYC 433 / NRRL Y-366-8)</name>
    <name type="common">Yeast</name>
    <name type="synonym">Hansenula anomala</name>
    <dbReference type="NCBI Taxonomy" id="683960"/>
    <lineage>
        <taxon>Eukaryota</taxon>
        <taxon>Fungi</taxon>
        <taxon>Dikarya</taxon>
        <taxon>Ascomycota</taxon>
        <taxon>Saccharomycotina</taxon>
        <taxon>Saccharomycetes</taxon>
        <taxon>Phaffomycetales</taxon>
        <taxon>Wickerhamomycetaceae</taxon>
        <taxon>Wickerhamomyces</taxon>
    </lineage>
</organism>
<dbReference type="PANTHER" id="PTHR44313">
    <property type="entry name" value="DNAJ HOMOLOG SUBFAMILY C MEMBER 17"/>
    <property type="match status" value="1"/>
</dbReference>
<name>A0A1E3P963_WICAA</name>
<dbReference type="Pfam" id="PF00226">
    <property type="entry name" value="DnaJ"/>
    <property type="match status" value="1"/>
</dbReference>
<dbReference type="STRING" id="683960.A0A1E3P963"/>
<feature type="domain" description="J" evidence="7">
    <location>
        <begin position="15"/>
        <end position="79"/>
    </location>
</feature>
<dbReference type="SUPFAM" id="SSF46565">
    <property type="entry name" value="Chaperone J-domain"/>
    <property type="match status" value="1"/>
</dbReference>
<evidence type="ECO:0000313" key="9">
    <source>
        <dbReference type="Proteomes" id="UP000094112"/>
    </source>
</evidence>
<dbReference type="GeneID" id="30199935"/>
<dbReference type="Gene3D" id="3.30.70.330">
    <property type="match status" value="1"/>
</dbReference>
<gene>
    <name evidence="8" type="ORF">WICANDRAFT_52546</name>
</gene>
<keyword evidence="9" id="KW-1185">Reference proteome</keyword>
<evidence type="ECO:0000256" key="1">
    <source>
        <dbReference type="ARBA" id="ARBA00004123"/>
    </source>
</evidence>
<dbReference type="RefSeq" id="XP_019040624.1">
    <property type="nucleotide sequence ID" value="XM_019182689.1"/>
</dbReference>
<reference evidence="8 9" key="1">
    <citation type="journal article" date="2016" name="Proc. Natl. Acad. Sci. U.S.A.">
        <title>Comparative genomics of biotechnologically important yeasts.</title>
        <authorList>
            <person name="Riley R."/>
            <person name="Haridas S."/>
            <person name="Wolfe K.H."/>
            <person name="Lopes M.R."/>
            <person name="Hittinger C.T."/>
            <person name="Goeker M."/>
            <person name="Salamov A.A."/>
            <person name="Wisecaver J.H."/>
            <person name="Long T.M."/>
            <person name="Calvey C.H."/>
            <person name="Aerts A.L."/>
            <person name="Barry K.W."/>
            <person name="Choi C."/>
            <person name="Clum A."/>
            <person name="Coughlan A.Y."/>
            <person name="Deshpande S."/>
            <person name="Douglass A.P."/>
            <person name="Hanson S.J."/>
            <person name="Klenk H.-P."/>
            <person name="LaButti K.M."/>
            <person name="Lapidus A."/>
            <person name="Lindquist E.A."/>
            <person name="Lipzen A.M."/>
            <person name="Meier-Kolthoff J.P."/>
            <person name="Ohm R.A."/>
            <person name="Otillar R.P."/>
            <person name="Pangilinan J.L."/>
            <person name="Peng Y."/>
            <person name="Rokas A."/>
            <person name="Rosa C.A."/>
            <person name="Scheuner C."/>
            <person name="Sibirny A.A."/>
            <person name="Slot J.C."/>
            <person name="Stielow J.B."/>
            <person name="Sun H."/>
            <person name="Kurtzman C.P."/>
            <person name="Blackwell M."/>
            <person name="Grigoriev I.V."/>
            <person name="Jeffries T.W."/>
        </authorList>
    </citation>
    <scope>NUCLEOTIDE SEQUENCE [LARGE SCALE GENOMIC DNA]</scope>
    <source>
        <strain evidence="9">ATCC 58044 / CBS 1984 / NCYC 433 / NRRL Y-366-8</strain>
    </source>
</reference>
<dbReference type="InterPro" id="IPR036869">
    <property type="entry name" value="J_dom_sf"/>
</dbReference>
<dbReference type="PROSITE" id="PS50076">
    <property type="entry name" value="DNAJ_2"/>
    <property type="match status" value="1"/>
</dbReference>
<dbReference type="AlphaFoldDB" id="A0A1E3P963"/>
<dbReference type="OrthoDB" id="436519at2759"/>
<dbReference type="SMART" id="SM00271">
    <property type="entry name" value="DnaJ"/>
    <property type="match status" value="1"/>
</dbReference>
<protein>
    <recommendedName>
        <fullName evidence="7">J domain-containing protein</fullName>
    </recommendedName>
</protein>
<dbReference type="GO" id="GO:0005737">
    <property type="term" value="C:cytoplasm"/>
    <property type="evidence" value="ECO:0007669"/>
    <property type="project" value="UniProtKB-SubCell"/>
</dbReference>
<dbReference type="Proteomes" id="UP000094112">
    <property type="component" value="Unassembled WGS sequence"/>
</dbReference>
<keyword evidence="5" id="KW-0539">Nucleus</keyword>
<feature type="coiled-coil region" evidence="6">
    <location>
        <begin position="89"/>
        <end position="146"/>
    </location>
</feature>
<evidence type="ECO:0000256" key="5">
    <source>
        <dbReference type="ARBA" id="ARBA00023242"/>
    </source>
</evidence>
<keyword evidence="3" id="KW-0963">Cytoplasm</keyword>
<dbReference type="GO" id="GO:0005681">
    <property type="term" value="C:spliceosomal complex"/>
    <property type="evidence" value="ECO:0007669"/>
    <property type="project" value="TreeGrafter"/>
</dbReference>
<evidence type="ECO:0000256" key="2">
    <source>
        <dbReference type="ARBA" id="ARBA00004496"/>
    </source>
</evidence>
<accession>A0A1E3P963</accession>
<dbReference type="CDD" id="cd06257">
    <property type="entry name" value="DnaJ"/>
    <property type="match status" value="1"/>
</dbReference>
<evidence type="ECO:0000256" key="6">
    <source>
        <dbReference type="SAM" id="Coils"/>
    </source>
</evidence>